<evidence type="ECO:0000313" key="7">
    <source>
        <dbReference type="Proteomes" id="UP000178104"/>
    </source>
</evidence>
<evidence type="ECO:0000256" key="5">
    <source>
        <dbReference type="RuleBase" id="RU000562"/>
    </source>
</evidence>
<dbReference type="InterPro" id="IPR036164">
    <property type="entry name" value="bL21-like_sf"/>
</dbReference>
<dbReference type="NCBIfam" id="TIGR00061">
    <property type="entry name" value="L21"/>
    <property type="match status" value="1"/>
</dbReference>
<comment type="function">
    <text evidence="4 5">This protein binds to 23S rRNA in the presence of protein L20.</text>
</comment>
<dbReference type="InterPro" id="IPR001787">
    <property type="entry name" value="Ribosomal_bL21"/>
</dbReference>
<dbReference type="HAMAP" id="MF_01363">
    <property type="entry name" value="Ribosomal_bL21"/>
    <property type="match status" value="1"/>
</dbReference>
<dbReference type="STRING" id="1801780.A2917_01460"/>
<evidence type="ECO:0000256" key="2">
    <source>
        <dbReference type="ARBA" id="ARBA00022980"/>
    </source>
</evidence>
<keyword evidence="4 5" id="KW-0694">RNA-binding</keyword>
<protein>
    <recommendedName>
        <fullName evidence="4">Large ribosomal subunit protein bL21</fullName>
    </recommendedName>
</protein>
<comment type="caution">
    <text evidence="6">The sequence shown here is derived from an EMBL/GenBank/DDBJ whole genome shotgun (WGS) entry which is preliminary data.</text>
</comment>
<gene>
    <name evidence="4" type="primary">rplU</name>
    <name evidence="6" type="ORF">A2917_01460</name>
</gene>
<comment type="similarity">
    <text evidence="1 4 5">Belongs to the bacterial ribosomal protein bL21 family.</text>
</comment>
<proteinExistence type="inferred from homology"/>
<keyword evidence="2 4" id="KW-0689">Ribosomal protein</keyword>
<evidence type="ECO:0000313" key="6">
    <source>
        <dbReference type="EMBL" id="OGI95030.1"/>
    </source>
</evidence>
<dbReference type="InterPro" id="IPR028909">
    <property type="entry name" value="bL21-like"/>
</dbReference>
<reference evidence="6 7" key="1">
    <citation type="journal article" date="2016" name="Nat. Commun.">
        <title>Thousands of microbial genomes shed light on interconnected biogeochemical processes in an aquifer system.</title>
        <authorList>
            <person name="Anantharaman K."/>
            <person name="Brown C.T."/>
            <person name="Hug L.A."/>
            <person name="Sharon I."/>
            <person name="Castelle C.J."/>
            <person name="Probst A.J."/>
            <person name="Thomas B.C."/>
            <person name="Singh A."/>
            <person name="Wilkins M.J."/>
            <person name="Karaoz U."/>
            <person name="Brodie E.L."/>
            <person name="Williams K.H."/>
            <person name="Hubbard S.S."/>
            <person name="Banfield J.F."/>
        </authorList>
    </citation>
    <scope>NUCLEOTIDE SEQUENCE [LARGE SCALE GENOMIC DNA]</scope>
</reference>
<dbReference type="PANTHER" id="PTHR21349:SF0">
    <property type="entry name" value="LARGE RIBOSOMAL SUBUNIT PROTEIN BL21M"/>
    <property type="match status" value="1"/>
</dbReference>
<dbReference type="GO" id="GO:0005737">
    <property type="term" value="C:cytoplasm"/>
    <property type="evidence" value="ECO:0007669"/>
    <property type="project" value="UniProtKB-ARBA"/>
</dbReference>
<dbReference type="GO" id="GO:0006412">
    <property type="term" value="P:translation"/>
    <property type="evidence" value="ECO:0007669"/>
    <property type="project" value="UniProtKB-UniRule"/>
</dbReference>
<dbReference type="GO" id="GO:1990904">
    <property type="term" value="C:ribonucleoprotein complex"/>
    <property type="evidence" value="ECO:0007669"/>
    <property type="project" value="UniProtKB-KW"/>
</dbReference>
<keyword evidence="4 5" id="KW-0699">rRNA-binding</keyword>
<dbReference type="Pfam" id="PF00829">
    <property type="entry name" value="Ribosomal_L21p"/>
    <property type="match status" value="1"/>
</dbReference>
<evidence type="ECO:0000256" key="4">
    <source>
        <dbReference type="HAMAP-Rule" id="MF_01363"/>
    </source>
</evidence>
<dbReference type="GO" id="GO:0003735">
    <property type="term" value="F:structural constituent of ribosome"/>
    <property type="evidence" value="ECO:0007669"/>
    <property type="project" value="InterPro"/>
</dbReference>
<keyword evidence="3 4" id="KW-0687">Ribonucleoprotein</keyword>
<accession>A0A1F6XLG9</accession>
<dbReference type="GO" id="GO:0019843">
    <property type="term" value="F:rRNA binding"/>
    <property type="evidence" value="ECO:0007669"/>
    <property type="project" value="UniProtKB-UniRule"/>
</dbReference>
<dbReference type="EMBL" id="MFVE01000008">
    <property type="protein sequence ID" value="OGI95030.1"/>
    <property type="molecule type" value="Genomic_DNA"/>
</dbReference>
<comment type="subunit">
    <text evidence="4">Part of the 50S ribosomal subunit. Contacts protein L20.</text>
</comment>
<evidence type="ECO:0000256" key="1">
    <source>
        <dbReference type="ARBA" id="ARBA00008563"/>
    </source>
</evidence>
<name>A0A1F6XLG9_9BACT</name>
<organism evidence="6 7">
    <name type="scientific">Candidatus Nomurabacteria bacterium RIFCSPLOWO2_01_FULL_42_17</name>
    <dbReference type="NCBI Taxonomy" id="1801780"/>
    <lineage>
        <taxon>Bacteria</taxon>
        <taxon>Candidatus Nomuraibacteriota</taxon>
    </lineage>
</organism>
<dbReference type="Proteomes" id="UP000178104">
    <property type="component" value="Unassembled WGS sequence"/>
</dbReference>
<evidence type="ECO:0000256" key="3">
    <source>
        <dbReference type="ARBA" id="ARBA00023274"/>
    </source>
</evidence>
<dbReference type="PANTHER" id="PTHR21349">
    <property type="entry name" value="50S RIBOSOMAL PROTEIN L21"/>
    <property type="match status" value="1"/>
</dbReference>
<dbReference type="SUPFAM" id="SSF141091">
    <property type="entry name" value="L21p-like"/>
    <property type="match status" value="1"/>
</dbReference>
<dbReference type="AlphaFoldDB" id="A0A1F6XLG9"/>
<sequence>MNTEEFAVIQTGGKQYKVSEGGLVSIEKIKGGKSGDYKKGELISFDKVLLVDDGKNTTIGTPYITGAKVNAEIVEIGRARKILVVKYKQKSRYLRRNGHRQPFFKVKITSIK</sequence>
<dbReference type="GO" id="GO:0005840">
    <property type="term" value="C:ribosome"/>
    <property type="evidence" value="ECO:0007669"/>
    <property type="project" value="UniProtKB-KW"/>
</dbReference>